<feature type="transmembrane region" description="Helical" evidence="1">
    <location>
        <begin position="14"/>
        <end position="33"/>
    </location>
</feature>
<evidence type="ECO:0000313" key="2">
    <source>
        <dbReference type="EMBL" id="OHB11997.1"/>
    </source>
</evidence>
<feature type="transmembrane region" description="Helical" evidence="1">
    <location>
        <begin position="161"/>
        <end position="183"/>
    </location>
</feature>
<gene>
    <name evidence="2" type="ORF">A3G99_02845</name>
</gene>
<feature type="transmembrane region" description="Helical" evidence="1">
    <location>
        <begin position="78"/>
        <end position="99"/>
    </location>
</feature>
<sequence>MKPHNRDGFLMQDISIIVISVLIAFVLVETDTISRILDTTVELKLLGSFIAGIFFTSIFTTVPAIVTLGELAKINTVVPTALFGALGAVLGDLIIFKFIRDRLSEHLVELLKHDSSWKRIKTLFRLRYFKWLTFFLGGIILASPFPDELAISLFGVSKIKVPLFIAVSFIFNFIGIFIIGTLARSF</sequence>
<dbReference type="AlphaFoldDB" id="A0A1G2URH7"/>
<name>A0A1G2URH7_9BACT</name>
<keyword evidence="1" id="KW-1133">Transmembrane helix</keyword>
<evidence type="ECO:0000313" key="3">
    <source>
        <dbReference type="Proteomes" id="UP000176558"/>
    </source>
</evidence>
<feature type="transmembrane region" description="Helical" evidence="1">
    <location>
        <begin position="45"/>
        <end position="66"/>
    </location>
</feature>
<dbReference type="SUPFAM" id="SSF103473">
    <property type="entry name" value="MFS general substrate transporter"/>
    <property type="match status" value="1"/>
</dbReference>
<feature type="transmembrane region" description="Helical" evidence="1">
    <location>
        <begin position="128"/>
        <end position="146"/>
    </location>
</feature>
<evidence type="ECO:0000256" key="1">
    <source>
        <dbReference type="SAM" id="Phobius"/>
    </source>
</evidence>
<dbReference type="Proteomes" id="UP000176558">
    <property type="component" value="Unassembled WGS sequence"/>
</dbReference>
<protein>
    <recommendedName>
        <fullName evidence="4">TVP38/TMEM64 family membrane protein</fullName>
    </recommendedName>
</protein>
<accession>A0A1G2URH7</accession>
<reference evidence="2 3" key="1">
    <citation type="journal article" date="2016" name="Nat. Commun.">
        <title>Thousands of microbial genomes shed light on interconnected biogeochemical processes in an aquifer system.</title>
        <authorList>
            <person name="Anantharaman K."/>
            <person name="Brown C.T."/>
            <person name="Hug L.A."/>
            <person name="Sharon I."/>
            <person name="Castelle C.J."/>
            <person name="Probst A.J."/>
            <person name="Thomas B.C."/>
            <person name="Singh A."/>
            <person name="Wilkins M.J."/>
            <person name="Karaoz U."/>
            <person name="Brodie E.L."/>
            <person name="Williams K.H."/>
            <person name="Hubbard S.S."/>
            <person name="Banfield J.F."/>
        </authorList>
    </citation>
    <scope>NUCLEOTIDE SEQUENCE [LARGE SCALE GENOMIC DNA]</scope>
</reference>
<comment type="caution">
    <text evidence="2">The sequence shown here is derived from an EMBL/GenBank/DDBJ whole genome shotgun (WGS) entry which is preliminary data.</text>
</comment>
<dbReference type="EMBL" id="MHWT01000024">
    <property type="protein sequence ID" value="OHB11997.1"/>
    <property type="molecule type" value="Genomic_DNA"/>
</dbReference>
<organism evidence="2 3">
    <name type="scientific">Candidatus Zambryskibacteria bacterium RIFCSPLOWO2_12_FULL_39_23</name>
    <dbReference type="NCBI Taxonomy" id="1802776"/>
    <lineage>
        <taxon>Bacteria</taxon>
        <taxon>Candidatus Zambryskiibacteriota</taxon>
    </lineage>
</organism>
<dbReference type="InterPro" id="IPR036259">
    <property type="entry name" value="MFS_trans_sf"/>
</dbReference>
<keyword evidence="1" id="KW-0472">Membrane</keyword>
<evidence type="ECO:0008006" key="4">
    <source>
        <dbReference type="Google" id="ProtNLM"/>
    </source>
</evidence>
<keyword evidence="1" id="KW-0812">Transmembrane</keyword>
<proteinExistence type="predicted"/>